<dbReference type="EMBL" id="CM037617">
    <property type="protein sequence ID" value="KAH8005972.1"/>
    <property type="molecule type" value="Genomic_DNA"/>
</dbReference>
<organism evidence="1 2">
    <name type="scientific">Sphaerodactylus townsendi</name>
    <dbReference type="NCBI Taxonomy" id="933632"/>
    <lineage>
        <taxon>Eukaryota</taxon>
        <taxon>Metazoa</taxon>
        <taxon>Chordata</taxon>
        <taxon>Craniata</taxon>
        <taxon>Vertebrata</taxon>
        <taxon>Euteleostomi</taxon>
        <taxon>Lepidosauria</taxon>
        <taxon>Squamata</taxon>
        <taxon>Bifurcata</taxon>
        <taxon>Gekkota</taxon>
        <taxon>Sphaerodactylidae</taxon>
        <taxon>Sphaerodactylus</taxon>
    </lineage>
</organism>
<evidence type="ECO:0000313" key="1">
    <source>
        <dbReference type="EMBL" id="KAH8005972.1"/>
    </source>
</evidence>
<proteinExistence type="predicted"/>
<sequence length="1042" mass="112749">MHHNVFVKRLPAVELGSDSTSEEEEEEEEEEEDAEDYRLGGNERLAPPALEESGLGLLARFAASAAPSPIIPPSLSIVQLEAKQKAKKKEERQSLMGMEFEYTDSESEVKIRKKSPSQLLRGKKGMLDTGGATPVQPTNPIDSASSVSLDKGKIASEKSRKLKKLKSPKDLSFEFGLEVSDDDLWNRRRSERIFLHDATMSSAVLSPTTPSNSAPGSKPSRYVKGTPMSPKKDGSKKDRKDLVKKKKNKESPFCSSSSLSSSSSSSHSPPGITGPPDIHASLASSLGSSKKGKAKLKAKEVKKENRGKGGAVSKLMESMAAEEDFEPNQDSSFSEDENMPLSVLLERPPTPAPRSCIIDKEELKDGLRVLIPMDDKLLYAGHVKTVHSPDIYRVVVEGERGNRPHIYCLEQLLQEAIIDVKPPSVRFLPEGTRIAAYWSQQYRCLYPGTVVRGAHDQEEDRDLITVEFDDGDTGRIPLSHIRLLPPDYKIQCAEPSPALLVPSAKRRSRKSSKDAGEGKEGSGTGAEDPAAKGKVRGRKPSTQQKAEETTLAEETEQGDTLPAPSLVPEKTVGLSKQSAKSSKKAQPVPARSSSISAEEKQHSKSNKVKLSTKLPGSANPPFQSPMFNNIRGSEPYAELPGVLGAFGSSDNSSGKVKSKKGKSAEELQEFGSTAKAQRKIPDSEILIKLDHEGVMSPKTKKTKEAMRMLSDSNLAGRREAKNVLGLSYTSVASSDVKQKPPKSKTASREASAPNFGGKFSGSGEKSAPSQDREEKAQAAPAGDESESNSSSSESEGEEEAEKTGGGTQGSSSATPAHQVSLPPPPSSLPASPAFIARGPSSTTDEDSSCSSDDEATGSQPSTSSVQQVLPPKPAKQAGKSRAASHPPGPKQQPGAAQKQQQNSNKNRPKKREGIHMPTTKELAKRQRLPSVENRPKIAAFLPARQLWKWFGKPTQRRGMKGKARKLFYKAIVRGKEIIRIGDCAVFLSAGRPNLPYIGRIQSMWESWGNNMVVRVKWFYHPEETNPGKKLNEGKVGGASVPF</sequence>
<name>A0ACB8FKY7_9SAUR</name>
<reference evidence="1" key="1">
    <citation type="submission" date="2021-08" db="EMBL/GenBank/DDBJ databases">
        <title>The first chromosome-level gecko genome reveals the dynamic sex chromosomes of Neotropical dwarf geckos (Sphaerodactylidae: Sphaerodactylus).</title>
        <authorList>
            <person name="Pinto B.J."/>
            <person name="Keating S.E."/>
            <person name="Gamble T."/>
        </authorList>
    </citation>
    <scope>NUCLEOTIDE SEQUENCE</scope>
    <source>
        <strain evidence="1">TG3544</strain>
    </source>
</reference>
<keyword evidence="2" id="KW-1185">Reference proteome</keyword>
<evidence type="ECO:0000313" key="2">
    <source>
        <dbReference type="Proteomes" id="UP000827872"/>
    </source>
</evidence>
<gene>
    <name evidence="1" type="ORF">K3G42_031622</name>
</gene>
<dbReference type="Proteomes" id="UP000827872">
    <property type="component" value="Linkage Group LG04"/>
</dbReference>
<comment type="caution">
    <text evidence="1">The sequence shown here is derived from an EMBL/GenBank/DDBJ whole genome shotgun (WGS) entry which is preliminary data.</text>
</comment>
<protein>
    <submittedName>
        <fullName evidence="1">Uncharacterized protein</fullName>
    </submittedName>
</protein>
<accession>A0ACB8FKY7</accession>